<protein>
    <submittedName>
        <fullName evidence="2">Uncharacterized protein</fullName>
    </submittedName>
</protein>
<dbReference type="RefSeq" id="XP_001830445.2">
    <property type="nucleotide sequence ID" value="XM_001830393.2"/>
</dbReference>
<dbReference type="eggNOG" id="ENOG502SQ85">
    <property type="taxonomic scope" value="Eukaryota"/>
</dbReference>
<feature type="compositionally biased region" description="Polar residues" evidence="1">
    <location>
        <begin position="141"/>
        <end position="150"/>
    </location>
</feature>
<dbReference type="VEuPathDB" id="FungiDB:CC1G_07360"/>
<evidence type="ECO:0000313" key="3">
    <source>
        <dbReference type="Proteomes" id="UP000001861"/>
    </source>
</evidence>
<gene>
    <name evidence="2" type="ORF">CC1G_07360</name>
</gene>
<accession>A8N6I9</accession>
<dbReference type="STRING" id="240176.A8N6I9"/>
<evidence type="ECO:0000256" key="1">
    <source>
        <dbReference type="SAM" id="MobiDB-lite"/>
    </source>
</evidence>
<dbReference type="InParanoid" id="A8N6I9"/>
<dbReference type="HOGENOM" id="CLU_618340_0_0_1"/>
<keyword evidence="3" id="KW-1185">Reference proteome</keyword>
<feature type="compositionally biased region" description="Acidic residues" evidence="1">
    <location>
        <begin position="122"/>
        <end position="132"/>
    </location>
</feature>
<dbReference type="OrthoDB" id="3219024at2759"/>
<comment type="caution">
    <text evidence="2">The sequence shown here is derived from an EMBL/GenBank/DDBJ whole genome shotgun (WGS) entry which is preliminary data.</text>
</comment>
<dbReference type="AlphaFoldDB" id="A8N6I9"/>
<feature type="compositionally biased region" description="Basic and acidic residues" evidence="1">
    <location>
        <begin position="353"/>
        <end position="362"/>
    </location>
</feature>
<proteinExistence type="predicted"/>
<feature type="compositionally biased region" description="Low complexity" evidence="1">
    <location>
        <begin position="363"/>
        <end position="372"/>
    </location>
</feature>
<name>A8N6I9_COPC7</name>
<feature type="compositionally biased region" description="Polar residues" evidence="1">
    <location>
        <begin position="8"/>
        <end position="31"/>
    </location>
</feature>
<feature type="compositionally biased region" description="Polar residues" evidence="1">
    <location>
        <begin position="108"/>
        <end position="121"/>
    </location>
</feature>
<feature type="compositionally biased region" description="Low complexity" evidence="1">
    <location>
        <begin position="282"/>
        <end position="295"/>
    </location>
</feature>
<feature type="region of interest" description="Disordered" evidence="1">
    <location>
        <begin position="1"/>
        <end position="267"/>
    </location>
</feature>
<evidence type="ECO:0000313" key="2">
    <source>
        <dbReference type="EMBL" id="EAU91325.2"/>
    </source>
</evidence>
<feature type="region of interest" description="Disordered" evidence="1">
    <location>
        <begin position="282"/>
        <end position="372"/>
    </location>
</feature>
<feature type="compositionally biased region" description="Low complexity" evidence="1">
    <location>
        <begin position="247"/>
        <end position="257"/>
    </location>
</feature>
<feature type="compositionally biased region" description="Basic and acidic residues" evidence="1">
    <location>
        <begin position="217"/>
        <end position="227"/>
    </location>
</feature>
<reference evidence="2 3" key="1">
    <citation type="journal article" date="2010" name="Proc. Natl. Acad. Sci. U.S.A.">
        <title>Insights into evolution of multicellular fungi from the assembled chromosomes of the mushroom Coprinopsis cinerea (Coprinus cinereus).</title>
        <authorList>
            <person name="Stajich J.E."/>
            <person name="Wilke S.K."/>
            <person name="Ahren D."/>
            <person name="Au C.H."/>
            <person name="Birren B.W."/>
            <person name="Borodovsky M."/>
            <person name="Burns C."/>
            <person name="Canback B."/>
            <person name="Casselton L.A."/>
            <person name="Cheng C.K."/>
            <person name="Deng J."/>
            <person name="Dietrich F.S."/>
            <person name="Fargo D.C."/>
            <person name="Farman M.L."/>
            <person name="Gathman A.C."/>
            <person name="Goldberg J."/>
            <person name="Guigo R."/>
            <person name="Hoegger P.J."/>
            <person name="Hooker J.B."/>
            <person name="Huggins A."/>
            <person name="James T.Y."/>
            <person name="Kamada T."/>
            <person name="Kilaru S."/>
            <person name="Kodira C."/>
            <person name="Kues U."/>
            <person name="Kupfer D."/>
            <person name="Kwan H.S."/>
            <person name="Lomsadze A."/>
            <person name="Li W."/>
            <person name="Lilly W.W."/>
            <person name="Ma L.J."/>
            <person name="Mackey A.J."/>
            <person name="Manning G."/>
            <person name="Martin F."/>
            <person name="Muraguchi H."/>
            <person name="Natvig D.O."/>
            <person name="Palmerini H."/>
            <person name="Ramesh M.A."/>
            <person name="Rehmeyer C.J."/>
            <person name="Roe B.A."/>
            <person name="Shenoy N."/>
            <person name="Stanke M."/>
            <person name="Ter-Hovhannisyan V."/>
            <person name="Tunlid A."/>
            <person name="Velagapudi R."/>
            <person name="Vision T.J."/>
            <person name="Zeng Q."/>
            <person name="Zolan M.E."/>
            <person name="Pukkila P.J."/>
        </authorList>
    </citation>
    <scope>NUCLEOTIDE SEQUENCE [LARGE SCALE GENOMIC DNA]</scope>
    <source>
        <strain evidence="3">Okayama-7 / 130 / ATCC MYA-4618 / FGSC 9003</strain>
    </source>
</reference>
<feature type="compositionally biased region" description="Basic residues" evidence="1">
    <location>
        <begin position="235"/>
        <end position="246"/>
    </location>
</feature>
<feature type="compositionally biased region" description="Acidic residues" evidence="1">
    <location>
        <begin position="98"/>
        <end position="107"/>
    </location>
</feature>
<feature type="compositionally biased region" description="Basic and acidic residues" evidence="1">
    <location>
        <begin position="35"/>
        <end position="44"/>
    </location>
</feature>
<sequence length="445" mass="48008">MPSKGHRSSSTGRLARTSSATKVTNNLQFTQKDLPVSKHSDKGKKSGGYANDKTPAFNRTSSSQRIHSREQMQPLRRHNPPPKANGGKPKAGFTITAAEDDDDDDEWVSSSSGVVTPSNQDSDSETASENDGSEVGALYAQHNQPPNRTGPSGAPTLQRVETARPSEFAPSTPKNEVRLPAPAAAAPSHTQGLHGHPSHADVHNAQLHHLQSQLRNLELESAKETRTDQAPPSRHGSRQSHSRRSSRPSSTYSFSSKSDVRPHPLIRGQSFGHLNVAKNSPLTPLTAAAPPQLSTSPSSSIHEDPRNFLPSSPASTSGGSFIDKTNLDHHRRTSFSSARSVATVPVQPALRAEQSRNNDRTRTLSTMSTSSSSAALSALSHLPAVTRPPSPQTIVFFPPVNPHANTENIHPLLPGPYLNNHLTVLSRRIPLRESYDRVIKAKQAL</sequence>
<dbReference type="GeneID" id="6006887"/>
<feature type="compositionally biased region" description="Polar residues" evidence="1">
    <location>
        <begin position="309"/>
        <end position="319"/>
    </location>
</feature>
<dbReference type="OMA" id="HFPPAEQ"/>
<organism evidence="2 3">
    <name type="scientific">Coprinopsis cinerea (strain Okayama-7 / 130 / ATCC MYA-4618 / FGSC 9003)</name>
    <name type="common">Inky cap fungus</name>
    <name type="synonym">Hormographiella aspergillata</name>
    <dbReference type="NCBI Taxonomy" id="240176"/>
    <lineage>
        <taxon>Eukaryota</taxon>
        <taxon>Fungi</taxon>
        <taxon>Dikarya</taxon>
        <taxon>Basidiomycota</taxon>
        <taxon>Agaricomycotina</taxon>
        <taxon>Agaricomycetes</taxon>
        <taxon>Agaricomycetidae</taxon>
        <taxon>Agaricales</taxon>
        <taxon>Agaricineae</taxon>
        <taxon>Psathyrellaceae</taxon>
        <taxon>Coprinopsis</taxon>
    </lineage>
</organism>
<dbReference type="Proteomes" id="UP000001861">
    <property type="component" value="Unassembled WGS sequence"/>
</dbReference>
<dbReference type="EMBL" id="AACS02000003">
    <property type="protein sequence ID" value="EAU91325.2"/>
    <property type="molecule type" value="Genomic_DNA"/>
</dbReference>
<dbReference type="KEGG" id="cci:CC1G_07360"/>